<keyword evidence="4 9" id="KW-1133">Transmembrane helix</keyword>
<keyword evidence="3 7" id="KW-0812">Transmembrane</keyword>
<evidence type="ECO:0000256" key="1">
    <source>
        <dbReference type="ARBA" id="ARBA00004141"/>
    </source>
</evidence>
<keyword evidence="2 7" id="KW-0813">Transport</keyword>
<keyword evidence="5 9" id="KW-0472">Membrane</keyword>
<dbReference type="GO" id="GO:0005886">
    <property type="term" value="C:plasma membrane"/>
    <property type="evidence" value="ECO:0007669"/>
    <property type="project" value="TreeGrafter"/>
</dbReference>
<feature type="transmembrane region" description="Helical" evidence="9">
    <location>
        <begin position="327"/>
        <end position="353"/>
    </location>
</feature>
<dbReference type="PROSITE" id="PS00610">
    <property type="entry name" value="NA_NEUROTRAN_SYMP_1"/>
    <property type="match status" value="1"/>
</dbReference>
<feature type="transmembrane region" description="Helical" evidence="9">
    <location>
        <begin position="461"/>
        <end position="484"/>
    </location>
</feature>
<feature type="binding site" evidence="6">
    <location>
        <position position="333"/>
    </location>
    <ligand>
        <name>Na(+)</name>
        <dbReference type="ChEBI" id="CHEBI:29101"/>
        <label>1</label>
    </ligand>
</feature>
<proteinExistence type="inferred from homology"/>
<evidence type="ECO:0000256" key="7">
    <source>
        <dbReference type="RuleBase" id="RU003732"/>
    </source>
</evidence>
<comment type="similarity">
    <text evidence="7">Belongs to the sodium:neurotransmitter symporter (SNF) (TC 2.A.22) family.</text>
</comment>
<dbReference type="Proteomes" id="UP000316079">
    <property type="component" value="Unassembled WGS sequence"/>
</dbReference>
<dbReference type="InterPro" id="IPR037272">
    <property type="entry name" value="SNS_sf"/>
</dbReference>
<dbReference type="PANTHER" id="PTHR11616:SF318">
    <property type="entry name" value="TRANSPORTER"/>
    <property type="match status" value="1"/>
</dbReference>
<feature type="binding site" evidence="6">
    <location>
        <position position="96"/>
    </location>
    <ligand>
        <name>Na(+)</name>
        <dbReference type="ChEBI" id="CHEBI:29101"/>
        <label>1</label>
    </ligand>
</feature>
<feature type="transmembrane region" description="Helical" evidence="9">
    <location>
        <begin position="245"/>
        <end position="265"/>
    </location>
</feature>
<evidence type="ECO:0000256" key="3">
    <source>
        <dbReference type="ARBA" id="ARBA00022692"/>
    </source>
</evidence>
<evidence type="ECO:0000256" key="6">
    <source>
        <dbReference type="PIRSR" id="PIRSR600175-1"/>
    </source>
</evidence>
<evidence type="ECO:0000256" key="8">
    <source>
        <dbReference type="SAM" id="MobiDB-lite"/>
    </source>
</evidence>
<dbReference type="PRINTS" id="PR00176">
    <property type="entry name" value="NANEUSMPORT"/>
</dbReference>
<feature type="transmembrane region" description="Helical" evidence="9">
    <location>
        <begin position="216"/>
        <end position="236"/>
    </location>
</feature>
<feature type="transmembrane region" description="Helical" evidence="9">
    <location>
        <begin position="430"/>
        <end position="455"/>
    </location>
</feature>
<dbReference type="PANTHER" id="PTHR11616">
    <property type="entry name" value="SODIUM/CHLORIDE DEPENDENT TRANSPORTER"/>
    <property type="match status" value="1"/>
</dbReference>
<evidence type="ECO:0000256" key="5">
    <source>
        <dbReference type="ARBA" id="ARBA00023136"/>
    </source>
</evidence>
<dbReference type="OrthoDB" id="6581954at2759"/>
<comment type="caution">
    <text evidence="10">The sequence shown here is derived from an EMBL/GenBank/DDBJ whole genome shotgun (WGS) entry which is preliminary data.</text>
</comment>
<keyword evidence="6" id="KW-0479">Metal-binding</keyword>
<keyword evidence="6" id="KW-0915">Sodium</keyword>
<feature type="region of interest" description="Disordered" evidence="8">
    <location>
        <begin position="1"/>
        <end position="75"/>
    </location>
</feature>
<feature type="transmembrane region" description="Helical" evidence="9">
    <location>
        <begin position="505"/>
        <end position="530"/>
    </location>
</feature>
<feature type="binding site" evidence="6">
    <location>
        <position position="93"/>
    </location>
    <ligand>
        <name>Na(+)</name>
        <dbReference type="ChEBI" id="CHEBI:29101"/>
        <label>1</label>
    </ligand>
</feature>
<dbReference type="GO" id="GO:0005283">
    <property type="term" value="F:amino acid:sodium symporter activity"/>
    <property type="evidence" value="ECO:0007669"/>
    <property type="project" value="TreeGrafter"/>
</dbReference>
<dbReference type="SUPFAM" id="SSF161070">
    <property type="entry name" value="SNF-like"/>
    <property type="match status" value="1"/>
</dbReference>
<dbReference type="STRING" id="623744.A0A553PEB7"/>
<feature type="transmembrane region" description="Helical" evidence="9">
    <location>
        <begin position="298"/>
        <end position="315"/>
    </location>
</feature>
<feature type="compositionally biased region" description="Pro residues" evidence="8">
    <location>
        <begin position="65"/>
        <end position="75"/>
    </location>
</feature>
<feature type="binding site" evidence="6">
    <location>
        <position position="301"/>
    </location>
    <ligand>
        <name>Na(+)</name>
        <dbReference type="ChEBI" id="CHEBI:29101"/>
        <label>1</label>
    </ligand>
</feature>
<feature type="binding site" evidence="6">
    <location>
        <position position="398"/>
    </location>
    <ligand>
        <name>Na(+)</name>
        <dbReference type="ChEBI" id="CHEBI:29101"/>
        <label>1</label>
    </ligand>
</feature>
<feature type="compositionally biased region" description="Polar residues" evidence="8">
    <location>
        <begin position="1"/>
        <end position="10"/>
    </location>
</feature>
<evidence type="ECO:0000256" key="2">
    <source>
        <dbReference type="ARBA" id="ARBA00022448"/>
    </source>
</evidence>
<sequence>MKPGSEQCSELQKKRAGEMPREEARTAPGNGVTVTSTPNRESPAHQNGIVSSHDGYQTQSEHHPTPFPAPAPPVHPPREQWGGKYEFLLSCIGYCVGLGNVWRFPYLCYRNGGGVFLIPYFIMLFFTGMPLFLMELSLGQYGAAGPITVWKCCPLLKEPSALVMRRCSKHSLLWSKSHTFARENKTNSSQSPSEVFWNEKVLGVVNSAGLHDPGPVRWPLALCLLAAWVVIFLCMLKGIRSSGKVVYVTATFPYFVLVVLIIRGATLEGSLNGVAFYLTPKWINLADAQVWNDAASQIFYSLGIGVGGLLSMASYNKFDNNVIRDTLVITIGNCATSFFAGFAIFSILGHMAWKKNVPVGEVADSGPGLAFVAYPEALALLPGSVFWSILFFLMLFMLGVDTLFGNMEGICTAVLDEFPQLRSNLKHKTLFLALLCFAFYLMGLLLITDGGIYWFTLIDSFSTSFGLIIITLFMCIGISFFYGVNQFCQDIVDMICRCPPWCSKLLLYFKACWVVFTPFLLTFILTYIFIEMYRTSLHYGSYVFPTWGKALGVCMGAFCCLQILIWAIVAVSKESGTLKDRFQKSIRPLNSWRVNNLNTSSPEQHVEPQAIEGPFTVNLTDADFTGMNWEGISEA</sequence>
<accession>A0A553PEB7</accession>
<comment type="subcellular location">
    <subcellularLocation>
        <location evidence="1">Membrane</location>
        <topology evidence="1">Multi-pass membrane protein</topology>
    </subcellularLocation>
</comment>
<organism evidence="10 11">
    <name type="scientific">Danionella cerebrum</name>
    <dbReference type="NCBI Taxonomy" id="2873325"/>
    <lineage>
        <taxon>Eukaryota</taxon>
        <taxon>Metazoa</taxon>
        <taxon>Chordata</taxon>
        <taxon>Craniata</taxon>
        <taxon>Vertebrata</taxon>
        <taxon>Euteleostomi</taxon>
        <taxon>Actinopterygii</taxon>
        <taxon>Neopterygii</taxon>
        <taxon>Teleostei</taxon>
        <taxon>Ostariophysi</taxon>
        <taxon>Cypriniformes</taxon>
        <taxon>Danionidae</taxon>
        <taxon>Danioninae</taxon>
        <taxon>Danionella</taxon>
    </lineage>
</organism>
<keyword evidence="7" id="KW-0769">Symport</keyword>
<name>A0A553PEB7_9TELE</name>
<keyword evidence="11" id="KW-1185">Reference proteome</keyword>
<dbReference type="PROSITE" id="PS50267">
    <property type="entry name" value="NA_NEUROTRAN_SYMP_3"/>
    <property type="match status" value="1"/>
</dbReference>
<reference evidence="10 11" key="1">
    <citation type="journal article" date="2019" name="Sci. Data">
        <title>Hybrid genome assembly and annotation of Danionella translucida.</title>
        <authorList>
            <person name="Kadobianskyi M."/>
            <person name="Schulze L."/>
            <person name="Schuelke M."/>
            <person name="Judkewitz B."/>
        </authorList>
    </citation>
    <scope>NUCLEOTIDE SEQUENCE [LARGE SCALE GENOMIC DNA]</scope>
    <source>
        <strain evidence="10 11">Bolton</strain>
    </source>
</reference>
<dbReference type="EMBL" id="SRMA01026708">
    <property type="protein sequence ID" value="TRY76017.1"/>
    <property type="molecule type" value="Genomic_DNA"/>
</dbReference>
<feature type="binding site" evidence="6">
    <location>
        <position position="100"/>
    </location>
    <ligand>
        <name>Na(+)</name>
        <dbReference type="ChEBI" id="CHEBI:29101"/>
        <label>1</label>
    </ligand>
</feature>
<feature type="transmembrane region" description="Helical" evidence="9">
    <location>
        <begin position="373"/>
        <end position="398"/>
    </location>
</feature>
<evidence type="ECO:0000313" key="10">
    <source>
        <dbReference type="EMBL" id="TRY76017.1"/>
    </source>
</evidence>
<dbReference type="GO" id="GO:0089718">
    <property type="term" value="P:amino acid import across plasma membrane"/>
    <property type="evidence" value="ECO:0007669"/>
    <property type="project" value="TreeGrafter"/>
</dbReference>
<dbReference type="InterPro" id="IPR000175">
    <property type="entry name" value="Na/ntran_symport"/>
</dbReference>
<dbReference type="GO" id="GO:0046872">
    <property type="term" value="F:metal ion binding"/>
    <property type="evidence" value="ECO:0007669"/>
    <property type="project" value="UniProtKB-KW"/>
</dbReference>
<protein>
    <recommendedName>
        <fullName evidence="7">Transporter</fullName>
    </recommendedName>
</protein>
<gene>
    <name evidence="10" type="ORF">DNTS_010915</name>
</gene>
<feature type="binding site" evidence="6">
    <location>
        <position position="401"/>
    </location>
    <ligand>
        <name>Na(+)</name>
        <dbReference type="ChEBI" id="CHEBI:29101"/>
        <label>1</label>
    </ligand>
</feature>
<dbReference type="AlphaFoldDB" id="A0A553PEB7"/>
<feature type="compositionally biased region" description="Polar residues" evidence="8">
    <location>
        <begin position="32"/>
        <end position="59"/>
    </location>
</feature>
<dbReference type="Pfam" id="PF00209">
    <property type="entry name" value="SNF"/>
    <property type="match status" value="2"/>
</dbReference>
<evidence type="ECO:0000313" key="11">
    <source>
        <dbReference type="Proteomes" id="UP000316079"/>
    </source>
</evidence>
<evidence type="ECO:0000256" key="4">
    <source>
        <dbReference type="ARBA" id="ARBA00022989"/>
    </source>
</evidence>
<feature type="transmembrane region" description="Helical" evidence="9">
    <location>
        <begin position="114"/>
        <end position="133"/>
    </location>
</feature>
<evidence type="ECO:0000256" key="9">
    <source>
        <dbReference type="SAM" id="Phobius"/>
    </source>
</evidence>
<feature type="transmembrane region" description="Helical" evidence="9">
    <location>
        <begin position="550"/>
        <end position="571"/>
    </location>
</feature>
<feature type="compositionally biased region" description="Basic and acidic residues" evidence="8">
    <location>
        <begin position="11"/>
        <end position="25"/>
    </location>
</feature>